<evidence type="ECO:0000256" key="1">
    <source>
        <dbReference type="SAM" id="Phobius"/>
    </source>
</evidence>
<sequence length="171" mass="20076">MEFEMNQFHNGDSNSLKKNKLIIKRRGPCGDKDMLRIFSGFEQAFPEDPSFRQIISAREYEDIITEINTKMMRKLECRGLRIAWNMGAFLFVFVVGMIPMITSSIIFVVKQKKFWSKLYVDLNYLLSEINARENIKSRGIVFSTNKKKKFIERNDIAQELKIRFSPSLSPF</sequence>
<dbReference type="RefSeq" id="XP_004354677.1">
    <property type="nucleotide sequence ID" value="XM_004354625.1"/>
</dbReference>
<evidence type="ECO:0000313" key="2">
    <source>
        <dbReference type="EMBL" id="EGG16293.1"/>
    </source>
</evidence>
<protein>
    <recommendedName>
        <fullName evidence="4">Transmembrane protein</fullName>
    </recommendedName>
</protein>
<reference evidence="3" key="1">
    <citation type="journal article" date="2011" name="Genome Res.">
        <title>Phylogeny-wide analysis of social amoeba genomes highlights ancient origins for complex intercellular communication.</title>
        <authorList>
            <person name="Heidel A.J."/>
            <person name="Lawal H.M."/>
            <person name="Felder M."/>
            <person name="Schilde C."/>
            <person name="Helps N.R."/>
            <person name="Tunggal B."/>
            <person name="Rivero F."/>
            <person name="John U."/>
            <person name="Schleicher M."/>
            <person name="Eichinger L."/>
            <person name="Platzer M."/>
            <person name="Noegel A.A."/>
            <person name="Schaap P."/>
            <person name="Gloeckner G."/>
        </authorList>
    </citation>
    <scope>NUCLEOTIDE SEQUENCE [LARGE SCALE GENOMIC DNA]</scope>
    <source>
        <strain evidence="3">SH3</strain>
    </source>
</reference>
<dbReference type="AlphaFoldDB" id="F4Q7B1"/>
<proteinExistence type="predicted"/>
<name>F4Q7B1_CACFS</name>
<accession>F4Q7B1</accession>
<gene>
    <name evidence="2" type="ORF">DFA_09323</name>
</gene>
<keyword evidence="1" id="KW-1133">Transmembrane helix</keyword>
<feature type="transmembrane region" description="Helical" evidence="1">
    <location>
        <begin position="82"/>
        <end position="109"/>
    </location>
</feature>
<dbReference type="Proteomes" id="UP000007797">
    <property type="component" value="Unassembled WGS sequence"/>
</dbReference>
<dbReference type="EMBL" id="GL883024">
    <property type="protein sequence ID" value="EGG16293.1"/>
    <property type="molecule type" value="Genomic_DNA"/>
</dbReference>
<organism evidence="2 3">
    <name type="scientific">Cavenderia fasciculata</name>
    <name type="common">Slime mold</name>
    <name type="synonym">Dictyostelium fasciculatum</name>
    <dbReference type="NCBI Taxonomy" id="261658"/>
    <lineage>
        <taxon>Eukaryota</taxon>
        <taxon>Amoebozoa</taxon>
        <taxon>Evosea</taxon>
        <taxon>Eumycetozoa</taxon>
        <taxon>Dictyostelia</taxon>
        <taxon>Acytosteliales</taxon>
        <taxon>Cavenderiaceae</taxon>
        <taxon>Cavenderia</taxon>
    </lineage>
</organism>
<keyword evidence="3" id="KW-1185">Reference proteome</keyword>
<keyword evidence="1" id="KW-0812">Transmembrane</keyword>
<dbReference type="KEGG" id="dfa:DFA_09323"/>
<evidence type="ECO:0000313" key="3">
    <source>
        <dbReference type="Proteomes" id="UP000007797"/>
    </source>
</evidence>
<dbReference type="GeneID" id="14868398"/>
<evidence type="ECO:0008006" key="4">
    <source>
        <dbReference type="Google" id="ProtNLM"/>
    </source>
</evidence>
<keyword evidence="1" id="KW-0472">Membrane</keyword>